<dbReference type="PANTHER" id="PTHR12882:SF1">
    <property type="entry name" value="TRANSCRIPTION ELONGATION FACTOR SPT4"/>
    <property type="match status" value="1"/>
</dbReference>
<evidence type="ECO:0000256" key="2">
    <source>
        <dbReference type="ARBA" id="ARBA00010464"/>
    </source>
</evidence>
<accession>A0A9N6WQU1</accession>
<evidence type="ECO:0000259" key="13">
    <source>
        <dbReference type="SMART" id="SM01389"/>
    </source>
</evidence>
<dbReference type="GO" id="GO:0140673">
    <property type="term" value="P:transcription elongation-coupled chromatin remodeling"/>
    <property type="evidence" value="ECO:0007669"/>
    <property type="project" value="InterPro"/>
</dbReference>
<keyword evidence="10 12" id="KW-0804">Transcription</keyword>
<evidence type="ECO:0000256" key="4">
    <source>
        <dbReference type="ARBA" id="ARBA00022491"/>
    </source>
</evidence>
<dbReference type="GO" id="GO:0000993">
    <property type="term" value="F:RNA polymerase II complex binding"/>
    <property type="evidence" value="ECO:0007669"/>
    <property type="project" value="TreeGrafter"/>
</dbReference>
<sequence length="118" mass="13662">MSSVEVVPKDLRQLRACLVCSLIKTFDQFEFDGCDNCDEFLHMKNNKDNIYDCTSNNFDGMIALMFPEDSWVAKWQRITRKCKGVYAISVSGTLPKSFIREMKTVGLSYRARDTSRRQ</sequence>
<dbReference type="Gene3D" id="3.30.40.210">
    <property type="match status" value="1"/>
</dbReference>
<dbReference type="EMBL" id="OC986326">
    <property type="protein sequence ID" value="CAG4642981.1"/>
    <property type="molecule type" value="Genomic_DNA"/>
</dbReference>
<evidence type="ECO:0000256" key="9">
    <source>
        <dbReference type="ARBA" id="ARBA00023159"/>
    </source>
</evidence>
<protein>
    <recommendedName>
        <fullName evidence="3 12">Transcription elongation factor SPT4</fullName>
    </recommendedName>
</protein>
<comment type="similarity">
    <text evidence="2 12">Belongs to the SPT4 family.</text>
</comment>
<dbReference type="CDD" id="cd07973">
    <property type="entry name" value="Spt4"/>
    <property type="match status" value="1"/>
</dbReference>
<dbReference type="SUPFAM" id="SSF63393">
    <property type="entry name" value="RNA polymerase subunits"/>
    <property type="match status" value="1"/>
</dbReference>
<evidence type="ECO:0000256" key="3">
    <source>
        <dbReference type="ARBA" id="ARBA00020182"/>
    </source>
</evidence>
<keyword evidence="6" id="KW-0863">Zinc-finger</keyword>
<evidence type="ECO:0000313" key="14">
    <source>
        <dbReference type="EMBL" id="CAG4642981.1"/>
    </source>
</evidence>
<dbReference type="FunFam" id="3.30.40.210:FF:000001">
    <property type="entry name" value="Transcription elongation factor SPT4"/>
    <property type="match status" value="1"/>
</dbReference>
<keyword evidence="7" id="KW-0862">Zinc</keyword>
<proteinExistence type="inferred from homology"/>
<evidence type="ECO:0000256" key="5">
    <source>
        <dbReference type="ARBA" id="ARBA00022723"/>
    </source>
</evidence>
<dbReference type="InterPro" id="IPR029040">
    <property type="entry name" value="RPABC4/Spt4"/>
</dbReference>
<evidence type="ECO:0000256" key="7">
    <source>
        <dbReference type="ARBA" id="ARBA00022833"/>
    </source>
</evidence>
<name>A0A9N6WQU1_9CRUS</name>
<keyword evidence="11 12" id="KW-0539">Nucleus</keyword>
<keyword evidence="8" id="KW-0805">Transcription regulation</keyword>
<organism evidence="14">
    <name type="scientific">Evadne anonyx</name>
    <dbReference type="NCBI Taxonomy" id="141404"/>
    <lineage>
        <taxon>Eukaryota</taxon>
        <taxon>Metazoa</taxon>
        <taxon>Ecdysozoa</taxon>
        <taxon>Arthropoda</taxon>
        <taxon>Crustacea</taxon>
        <taxon>Branchiopoda</taxon>
        <taxon>Diplostraca</taxon>
        <taxon>Cladocera</taxon>
        <taxon>Onychopoda</taxon>
        <taxon>Podonidae</taxon>
        <taxon>Evadne</taxon>
    </lineage>
</organism>
<comment type="function">
    <text evidence="12">Component of the DRB sensitivity-inducing factor complex (DSIF complex), which regulates transcription elongation by RNA polymerase II.</text>
</comment>
<comment type="subcellular location">
    <subcellularLocation>
        <location evidence="1 12">Nucleus</location>
    </subcellularLocation>
</comment>
<dbReference type="InterPro" id="IPR038510">
    <property type="entry name" value="Spt4_sf"/>
</dbReference>
<evidence type="ECO:0000256" key="12">
    <source>
        <dbReference type="PIRNR" id="PIRNR025023"/>
    </source>
</evidence>
<evidence type="ECO:0000256" key="6">
    <source>
        <dbReference type="ARBA" id="ARBA00022771"/>
    </source>
</evidence>
<dbReference type="GO" id="GO:0008270">
    <property type="term" value="F:zinc ion binding"/>
    <property type="evidence" value="ECO:0007669"/>
    <property type="project" value="UniProtKB-KW"/>
</dbReference>
<evidence type="ECO:0000256" key="10">
    <source>
        <dbReference type="ARBA" id="ARBA00023163"/>
    </source>
</evidence>
<keyword evidence="5" id="KW-0479">Metal-binding</keyword>
<keyword evidence="9" id="KW-0010">Activator</keyword>
<dbReference type="PIRSF" id="PIRSF025023">
    <property type="entry name" value="Spt4"/>
    <property type="match status" value="1"/>
</dbReference>
<feature type="domain" description="Spt4/RpoE2 zinc finger" evidence="13">
    <location>
        <begin position="14"/>
        <end position="91"/>
    </location>
</feature>
<keyword evidence="4" id="KW-0678">Repressor</keyword>
<evidence type="ECO:0000256" key="8">
    <source>
        <dbReference type="ARBA" id="ARBA00023015"/>
    </source>
</evidence>
<dbReference type="Pfam" id="PF06093">
    <property type="entry name" value="Spt4"/>
    <property type="match status" value="1"/>
</dbReference>
<evidence type="ECO:0000256" key="1">
    <source>
        <dbReference type="ARBA" id="ARBA00004123"/>
    </source>
</evidence>
<gene>
    <name evidence="14" type="primary">EOG090X0NWO</name>
</gene>
<dbReference type="GO" id="GO:0006355">
    <property type="term" value="P:regulation of DNA-templated transcription"/>
    <property type="evidence" value="ECO:0007669"/>
    <property type="project" value="InterPro"/>
</dbReference>
<dbReference type="SMART" id="SM01389">
    <property type="entry name" value="Spt4"/>
    <property type="match status" value="1"/>
</dbReference>
<dbReference type="PANTHER" id="PTHR12882">
    <property type="entry name" value="SUPPRESSOR OF TY 4"/>
    <property type="match status" value="1"/>
</dbReference>
<reference evidence="14" key="1">
    <citation type="submission" date="2021-04" db="EMBL/GenBank/DDBJ databases">
        <authorList>
            <person name="Cornetti L."/>
        </authorList>
    </citation>
    <scope>NUCLEOTIDE SEQUENCE</scope>
</reference>
<dbReference type="InterPro" id="IPR022800">
    <property type="entry name" value="Spt4/RpoE2_Znf"/>
</dbReference>
<dbReference type="AlphaFoldDB" id="A0A9N6WQU1"/>
<dbReference type="InterPro" id="IPR009287">
    <property type="entry name" value="Spt4"/>
</dbReference>
<dbReference type="GO" id="GO:0032044">
    <property type="term" value="C:DSIF complex"/>
    <property type="evidence" value="ECO:0007669"/>
    <property type="project" value="TreeGrafter"/>
</dbReference>
<evidence type="ECO:0000256" key="11">
    <source>
        <dbReference type="ARBA" id="ARBA00023242"/>
    </source>
</evidence>